<keyword evidence="3 7" id="KW-0133">Cell shape</keyword>
<dbReference type="STRING" id="169679.CSACC_00470"/>
<comment type="catalytic activity">
    <reaction evidence="1 7">
        <text>L-glutamate = D-glutamate</text>
        <dbReference type="Rhea" id="RHEA:12813"/>
        <dbReference type="ChEBI" id="CHEBI:29985"/>
        <dbReference type="ChEBI" id="CHEBI:29986"/>
        <dbReference type="EC" id="5.1.1.3"/>
    </reaction>
</comment>
<dbReference type="InterPro" id="IPR001920">
    <property type="entry name" value="Asp/Glu_race"/>
</dbReference>
<dbReference type="InterPro" id="IPR033134">
    <property type="entry name" value="Asp/Glu_racemase_AS_2"/>
</dbReference>
<comment type="pathway">
    <text evidence="7">Cell wall biogenesis; peptidoglycan biosynthesis.</text>
</comment>
<dbReference type="Gene3D" id="3.40.50.1860">
    <property type="match status" value="2"/>
</dbReference>
<evidence type="ECO:0000256" key="1">
    <source>
        <dbReference type="ARBA" id="ARBA00001602"/>
    </source>
</evidence>
<dbReference type="PANTHER" id="PTHR21198">
    <property type="entry name" value="GLUTAMATE RACEMASE"/>
    <property type="match status" value="1"/>
</dbReference>
<feature type="binding site" evidence="7">
    <location>
        <begin position="187"/>
        <end position="188"/>
    </location>
    <ligand>
        <name>substrate</name>
    </ligand>
</feature>
<organism evidence="8 9">
    <name type="scientific">Clostridium saccharobutylicum</name>
    <dbReference type="NCBI Taxonomy" id="169679"/>
    <lineage>
        <taxon>Bacteria</taxon>
        <taxon>Bacillati</taxon>
        <taxon>Bacillota</taxon>
        <taxon>Clostridia</taxon>
        <taxon>Eubacteriales</taxon>
        <taxon>Clostridiaceae</taxon>
        <taxon>Clostridium</taxon>
    </lineage>
</organism>
<dbReference type="EC" id="5.1.1.3" evidence="2 7"/>
<proteinExistence type="inferred from homology"/>
<dbReference type="PANTHER" id="PTHR21198:SF3">
    <property type="entry name" value="GLUTAMATE RACEMASE"/>
    <property type="match status" value="1"/>
</dbReference>
<dbReference type="EMBL" id="LZYZ01000005">
    <property type="protein sequence ID" value="OOM11094.1"/>
    <property type="molecule type" value="Genomic_DNA"/>
</dbReference>
<keyword evidence="4 7" id="KW-0573">Peptidoglycan synthesis</keyword>
<dbReference type="GO" id="GO:0008360">
    <property type="term" value="P:regulation of cell shape"/>
    <property type="evidence" value="ECO:0007669"/>
    <property type="project" value="UniProtKB-KW"/>
</dbReference>
<dbReference type="Pfam" id="PF01177">
    <property type="entry name" value="Asp_Glu_race"/>
    <property type="match status" value="1"/>
</dbReference>
<feature type="binding site" evidence="7">
    <location>
        <begin position="44"/>
        <end position="45"/>
    </location>
    <ligand>
        <name>substrate</name>
    </ligand>
</feature>
<dbReference type="AlphaFoldDB" id="A0A1S8N3Q6"/>
<dbReference type="FunFam" id="3.40.50.1860:FF:000001">
    <property type="entry name" value="Glutamate racemase"/>
    <property type="match status" value="1"/>
</dbReference>
<dbReference type="InterPro" id="IPR018187">
    <property type="entry name" value="Asp/Glu_racemase_AS_1"/>
</dbReference>
<evidence type="ECO:0000313" key="8">
    <source>
        <dbReference type="EMBL" id="OOM11094.1"/>
    </source>
</evidence>
<dbReference type="GO" id="GO:0009252">
    <property type="term" value="P:peptidoglycan biosynthetic process"/>
    <property type="evidence" value="ECO:0007669"/>
    <property type="project" value="UniProtKB-UniRule"/>
</dbReference>
<accession>A0A1S8N3Q6</accession>
<dbReference type="GO" id="GO:0008881">
    <property type="term" value="F:glutamate racemase activity"/>
    <property type="evidence" value="ECO:0007669"/>
    <property type="project" value="UniProtKB-UniRule"/>
</dbReference>
<comment type="caution">
    <text evidence="8">The sequence shown here is derived from an EMBL/GenBank/DDBJ whole genome shotgun (WGS) entry which is preliminary data.</text>
</comment>
<dbReference type="RefSeq" id="WP_077865817.1">
    <property type="nucleotide sequence ID" value="NZ_LZYZ01000005.1"/>
</dbReference>
<gene>
    <name evidence="8" type="primary">yrpC_2</name>
    <name evidence="7" type="synonym">murI</name>
    <name evidence="8" type="ORF">CLOSAC_26370</name>
</gene>
<dbReference type="HAMAP" id="MF_00258">
    <property type="entry name" value="Glu_racemase"/>
    <property type="match status" value="1"/>
</dbReference>
<sequence>MNIKNSPIGFFDSGVGGLSVMKEAISIMPNEDFIYFGDSQNAPYGTKELEEVRNLTLNVADFFMKKKVKAIVVACNTATSAAIELLRDKYKDTIIIGIEPALKPAVKLNRKGNIIIMATPMTLREKKFKSLMEKYRNDCSIVSLPCAGLVEFIEQGILEGKELENYLKEKLKPYLSKDIAAIVLGCTHYPFIKNALSKVVGHDVPLIDGGVGTSHELKRKLIEKECLTDSKEKGKIIIYNSTNDNKIIDFCYNLINAENSR</sequence>
<feature type="binding site" evidence="7">
    <location>
        <begin position="12"/>
        <end position="13"/>
    </location>
    <ligand>
        <name>substrate</name>
    </ligand>
</feature>
<keyword evidence="5 7" id="KW-0413">Isomerase</keyword>
<keyword evidence="6 7" id="KW-0961">Cell wall biogenesis/degradation</keyword>
<comment type="similarity">
    <text evidence="7">Belongs to the aspartate/glutamate racemases family.</text>
</comment>
<dbReference type="Proteomes" id="UP000191154">
    <property type="component" value="Unassembled WGS sequence"/>
</dbReference>
<reference evidence="8 9" key="1">
    <citation type="submission" date="2016-05" db="EMBL/GenBank/DDBJ databases">
        <title>Microbial solvent formation.</title>
        <authorList>
            <person name="Poehlein A."/>
            <person name="Montoya Solano J.D."/>
            <person name="Flitsch S."/>
            <person name="Krabben P."/>
            <person name="Duerre P."/>
            <person name="Daniel R."/>
        </authorList>
    </citation>
    <scope>NUCLEOTIDE SEQUENCE [LARGE SCALE GENOMIC DNA]</scope>
    <source>
        <strain evidence="8 9">L1-8</strain>
    </source>
</reference>
<feature type="active site" description="Proton donor/acceptor" evidence="7">
    <location>
        <position position="186"/>
    </location>
</feature>
<protein>
    <recommendedName>
        <fullName evidence="2 7">Glutamate racemase</fullName>
        <ecNumber evidence="2 7">5.1.1.3</ecNumber>
    </recommendedName>
</protein>
<evidence type="ECO:0000256" key="3">
    <source>
        <dbReference type="ARBA" id="ARBA00022960"/>
    </source>
</evidence>
<dbReference type="PROSITE" id="PS00923">
    <property type="entry name" value="ASP_GLU_RACEMASE_1"/>
    <property type="match status" value="1"/>
</dbReference>
<dbReference type="GO" id="GO:0071555">
    <property type="term" value="P:cell wall organization"/>
    <property type="evidence" value="ECO:0007669"/>
    <property type="project" value="UniProtKB-KW"/>
</dbReference>
<dbReference type="UniPathway" id="UPA00219"/>
<evidence type="ECO:0000256" key="6">
    <source>
        <dbReference type="ARBA" id="ARBA00023316"/>
    </source>
</evidence>
<name>A0A1S8N3Q6_CLOSA</name>
<evidence type="ECO:0000256" key="5">
    <source>
        <dbReference type="ARBA" id="ARBA00023235"/>
    </source>
</evidence>
<feature type="binding site" evidence="7">
    <location>
        <begin position="76"/>
        <end position="77"/>
    </location>
    <ligand>
        <name>substrate</name>
    </ligand>
</feature>
<evidence type="ECO:0000256" key="2">
    <source>
        <dbReference type="ARBA" id="ARBA00013090"/>
    </source>
</evidence>
<evidence type="ECO:0000313" key="9">
    <source>
        <dbReference type="Proteomes" id="UP000191154"/>
    </source>
</evidence>
<dbReference type="InterPro" id="IPR015942">
    <property type="entry name" value="Asp/Glu/hydantoin_racemase"/>
</dbReference>
<dbReference type="InterPro" id="IPR004391">
    <property type="entry name" value="Glu_race"/>
</dbReference>
<dbReference type="PROSITE" id="PS00924">
    <property type="entry name" value="ASP_GLU_RACEMASE_2"/>
    <property type="match status" value="1"/>
</dbReference>
<feature type="active site" description="Proton donor/acceptor" evidence="7">
    <location>
        <position position="75"/>
    </location>
</feature>
<evidence type="ECO:0000256" key="4">
    <source>
        <dbReference type="ARBA" id="ARBA00022984"/>
    </source>
</evidence>
<evidence type="ECO:0000256" key="7">
    <source>
        <dbReference type="HAMAP-Rule" id="MF_00258"/>
    </source>
</evidence>
<dbReference type="SUPFAM" id="SSF53681">
    <property type="entry name" value="Aspartate/glutamate racemase"/>
    <property type="match status" value="2"/>
</dbReference>
<dbReference type="NCBIfam" id="TIGR00067">
    <property type="entry name" value="glut_race"/>
    <property type="match status" value="1"/>
</dbReference>
<comment type="function">
    <text evidence="7">Provides the (R)-glutamate required for cell wall biosynthesis.</text>
</comment>